<dbReference type="InterPro" id="IPR010982">
    <property type="entry name" value="Lambda_DNA-bd_dom_sf"/>
</dbReference>
<evidence type="ECO:0000256" key="1">
    <source>
        <dbReference type="SAM" id="MobiDB-lite"/>
    </source>
</evidence>
<accession>A0A4Q1CAN8</accession>
<dbReference type="GO" id="GO:0003677">
    <property type="term" value="F:DNA binding"/>
    <property type="evidence" value="ECO:0007669"/>
    <property type="project" value="InterPro"/>
</dbReference>
<dbReference type="CDD" id="cd00093">
    <property type="entry name" value="HTH_XRE"/>
    <property type="match status" value="1"/>
</dbReference>
<keyword evidence="4" id="KW-1185">Reference proteome</keyword>
<dbReference type="Pfam" id="PF01381">
    <property type="entry name" value="HTH_3"/>
    <property type="match status" value="1"/>
</dbReference>
<dbReference type="EMBL" id="SDHX01000001">
    <property type="protein sequence ID" value="RXK56145.1"/>
    <property type="molecule type" value="Genomic_DNA"/>
</dbReference>
<proteinExistence type="predicted"/>
<dbReference type="Gene3D" id="1.10.260.40">
    <property type="entry name" value="lambda repressor-like DNA-binding domains"/>
    <property type="match status" value="1"/>
</dbReference>
<dbReference type="SMART" id="SM00530">
    <property type="entry name" value="HTH_XRE"/>
    <property type="match status" value="1"/>
</dbReference>
<dbReference type="Proteomes" id="UP000290218">
    <property type="component" value="Unassembled WGS sequence"/>
</dbReference>
<feature type="domain" description="HTH cro/C1-type" evidence="2">
    <location>
        <begin position="36"/>
        <end position="89"/>
    </location>
</feature>
<organism evidence="3 4">
    <name type="scientific">Oleiharenicola lentus</name>
    <dbReference type="NCBI Taxonomy" id="2508720"/>
    <lineage>
        <taxon>Bacteria</taxon>
        <taxon>Pseudomonadati</taxon>
        <taxon>Verrucomicrobiota</taxon>
        <taxon>Opitutia</taxon>
        <taxon>Opitutales</taxon>
        <taxon>Opitutaceae</taxon>
        <taxon>Oleiharenicola</taxon>
    </lineage>
</organism>
<dbReference type="PROSITE" id="PS50943">
    <property type="entry name" value="HTH_CROC1"/>
    <property type="match status" value="1"/>
</dbReference>
<name>A0A4Q1CAN8_9BACT</name>
<comment type="caution">
    <text evidence="3">The sequence shown here is derived from an EMBL/GenBank/DDBJ whole genome shotgun (WGS) entry which is preliminary data.</text>
</comment>
<dbReference type="AlphaFoldDB" id="A0A4Q1CAN8"/>
<dbReference type="OrthoDB" id="7595480at2"/>
<evidence type="ECO:0000313" key="4">
    <source>
        <dbReference type="Proteomes" id="UP000290218"/>
    </source>
</evidence>
<feature type="region of interest" description="Disordered" evidence="1">
    <location>
        <begin position="93"/>
        <end position="133"/>
    </location>
</feature>
<evidence type="ECO:0000259" key="2">
    <source>
        <dbReference type="PROSITE" id="PS50943"/>
    </source>
</evidence>
<dbReference type="InterPro" id="IPR001387">
    <property type="entry name" value="Cro/C1-type_HTH"/>
</dbReference>
<sequence length="133" mass="14939">MAYYLDLNGLYAISDVMKIDANTIDEVVMKELGRRLSAIRLAQNLSQRQLAERAGLGLRTIQRLELGAAATQLSGFVRVCRALGLIDRIDRLMAEPPPSPLDQLKLYERKRRRASGSRVSEPPAEKWTWGKSS</sequence>
<dbReference type="SUPFAM" id="SSF47413">
    <property type="entry name" value="lambda repressor-like DNA-binding domains"/>
    <property type="match status" value="1"/>
</dbReference>
<evidence type="ECO:0000313" key="3">
    <source>
        <dbReference type="EMBL" id="RXK56145.1"/>
    </source>
</evidence>
<reference evidence="3 4" key="1">
    <citation type="submission" date="2019-01" db="EMBL/GenBank/DDBJ databases">
        <title>Lacunisphaera sp. strain TWA-58.</title>
        <authorList>
            <person name="Chen W.-M."/>
        </authorList>
    </citation>
    <scope>NUCLEOTIDE SEQUENCE [LARGE SCALE GENOMIC DNA]</scope>
    <source>
        <strain evidence="3 4">TWA-58</strain>
    </source>
</reference>
<gene>
    <name evidence="3" type="ORF">ESB00_09805</name>
</gene>
<protein>
    <submittedName>
        <fullName evidence="3">XRE family transcriptional regulator</fullName>
    </submittedName>
</protein>